<organism evidence="3 5">
    <name type="scientific">Streptomyces griseochromogenes</name>
    <dbReference type="NCBI Taxonomy" id="68214"/>
    <lineage>
        <taxon>Bacteria</taxon>
        <taxon>Bacillati</taxon>
        <taxon>Actinomycetota</taxon>
        <taxon>Actinomycetes</taxon>
        <taxon>Kitasatosporales</taxon>
        <taxon>Streptomycetaceae</taxon>
        <taxon>Streptomyces</taxon>
    </lineage>
</organism>
<dbReference type="PANTHER" id="PTHR42776">
    <property type="entry name" value="SERINE PEPTIDASE S9 FAMILY MEMBER"/>
    <property type="match status" value="1"/>
</dbReference>
<evidence type="ECO:0000313" key="4">
    <source>
        <dbReference type="EMBL" id="MBP2056620.1"/>
    </source>
</evidence>
<dbReference type="GO" id="GO:0006508">
    <property type="term" value="P:proteolysis"/>
    <property type="evidence" value="ECO:0007669"/>
    <property type="project" value="InterPro"/>
</dbReference>
<dbReference type="InterPro" id="IPR001375">
    <property type="entry name" value="Peptidase_S9_cat"/>
</dbReference>
<accession>A0A1B1AZE0</accession>
<feature type="domain" description="Peptidase S9 prolyl oligopeptidase catalytic" evidence="2">
    <location>
        <begin position="390"/>
        <end position="597"/>
    </location>
</feature>
<dbReference type="GO" id="GO:0004252">
    <property type="term" value="F:serine-type endopeptidase activity"/>
    <property type="evidence" value="ECO:0007669"/>
    <property type="project" value="TreeGrafter"/>
</dbReference>
<evidence type="ECO:0000256" key="1">
    <source>
        <dbReference type="ARBA" id="ARBA00022801"/>
    </source>
</evidence>
<evidence type="ECO:0000259" key="2">
    <source>
        <dbReference type="Pfam" id="PF00326"/>
    </source>
</evidence>
<evidence type="ECO:0000313" key="6">
    <source>
        <dbReference type="Proteomes" id="UP001519309"/>
    </source>
</evidence>
<evidence type="ECO:0000313" key="5">
    <source>
        <dbReference type="Proteomes" id="UP000092659"/>
    </source>
</evidence>
<dbReference type="RefSeq" id="WP_067307235.1">
    <property type="nucleotide sequence ID" value="NZ_CP016279.1"/>
</dbReference>
<dbReference type="SUPFAM" id="SSF82171">
    <property type="entry name" value="DPP6 N-terminal domain-like"/>
    <property type="match status" value="1"/>
</dbReference>
<dbReference type="EMBL" id="JAGGLP010000053">
    <property type="protein sequence ID" value="MBP2056620.1"/>
    <property type="molecule type" value="Genomic_DNA"/>
</dbReference>
<dbReference type="OrthoDB" id="262125at2"/>
<sequence length="621" mass="65403">MSLDTTSTPLSRVSFRFDDHGRHAAGLATGPDDALHVETWSFDKQGAGQARLLPTAGTETHATQPVPAGDGSVVVLRGAGLPRELVLIDPVGQGADEYLIARLGHPSARLLPSPDPGTLALVITTDAAAHTTIWRLTAPGRRLEAALHWPGPLGGGLWLEDTGRHLAVITSPQDGPRAAVADLRHATVTPLWPGGELPLLISRRSRLALVAARTSDGHRLGIADTGGTRPTRYPTALNTLTDSVTPLAADPSGERFALALTRGARSHLAVYDTADDSITTPVLPDGVITSLGSWTPTGLRFVFTGPRLPATVATVTEDGTCHLPAPSPTPPRASARASHRDAWAEARLETLDGPAGPIEAVIYGGPAWRHSSRLVLALHGGPASAWKLGFSPLFQRLAQAGIAVLAPNQRGSTGYGRAHDEALHHAWGVPDLADIRHLATALNEERRAAGLEPPALYGTSYGAFLALLAAGCRPGLFSRCAVTAPFVSAPRLHEHASPPVRAMLNRLGALTQARDALGPRDLVRFIGRIRTPLLIAHGTHDEVIPVTHARTLRAHLRSTGRREGEDFFYLEVPGGRHDLLGQADGGHLATALVRFLAGARTTNSAATPTAVSPAGICRDVT</sequence>
<gene>
    <name evidence="3" type="ORF">AVL59_22290</name>
    <name evidence="4" type="ORF">J2Z21_009639</name>
</gene>
<dbReference type="Gene3D" id="3.40.50.1820">
    <property type="entry name" value="alpha/beta hydrolase"/>
    <property type="match status" value="1"/>
</dbReference>
<dbReference type="EMBL" id="CP016279">
    <property type="protein sequence ID" value="ANP51936.1"/>
    <property type="molecule type" value="Genomic_DNA"/>
</dbReference>
<keyword evidence="6" id="KW-1185">Reference proteome</keyword>
<reference evidence="4 6" key="2">
    <citation type="submission" date="2021-03" db="EMBL/GenBank/DDBJ databases">
        <title>Genomic Encyclopedia of Type Strains, Phase IV (KMG-IV): sequencing the most valuable type-strain genomes for metagenomic binning, comparative biology and taxonomic classification.</title>
        <authorList>
            <person name="Goeker M."/>
        </authorList>
    </citation>
    <scope>NUCLEOTIDE SEQUENCE [LARGE SCALE GENOMIC DNA]</scope>
    <source>
        <strain evidence="4 6">DSM 40499</strain>
    </source>
</reference>
<dbReference type="Proteomes" id="UP000092659">
    <property type="component" value="Chromosome"/>
</dbReference>
<keyword evidence="1 4" id="KW-0378">Hydrolase</keyword>
<dbReference type="PANTHER" id="PTHR42776:SF27">
    <property type="entry name" value="DIPEPTIDYL PEPTIDASE FAMILY MEMBER 6"/>
    <property type="match status" value="1"/>
</dbReference>
<reference evidence="3 5" key="1">
    <citation type="submission" date="2016-06" db="EMBL/GenBank/DDBJ databases">
        <title>Complete genome sequence of Streptomyces griseochromogenes ATCC 14511, the Blasticidin S producer.</title>
        <authorList>
            <person name="Wu L."/>
        </authorList>
    </citation>
    <scope>NUCLEOTIDE SEQUENCE [LARGE SCALE GENOMIC DNA]</scope>
    <source>
        <strain evidence="3 5">ATCC 14511</strain>
    </source>
</reference>
<protein>
    <submittedName>
        <fullName evidence="4">Alpha-beta hydrolase superfamily lysophospholipase</fullName>
    </submittedName>
</protein>
<dbReference type="SUPFAM" id="SSF53474">
    <property type="entry name" value="alpha/beta-Hydrolases"/>
    <property type="match status" value="1"/>
</dbReference>
<dbReference type="AlphaFoldDB" id="A0A1B1AZE0"/>
<dbReference type="InterPro" id="IPR029058">
    <property type="entry name" value="AB_hydrolase_fold"/>
</dbReference>
<dbReference type="Proteomes" id="UP001519309">
    <property type="component" value="Unassembled WGS sequence"/>
</dbReference>
<evidence type="ECO:0000313" key="3">
    <source>
        <dbReference type="EMBL" id="ANP51936.1"/>
    </source>
</evidence>
<name>A0A1B1AZE0_9ACTN</name>
<proteinExistence type="predicted"/>
<dbReference type="STRING" id="68214.AVL59_22290"/>
<dbReference type="KEGG" id="sgs:AVL59_22290"/>
<dbReference type="Pfam" id="PF00326">
    <property type="entry name" value="Peptidase_S9"/>
    <property type="match status" value="1"/>
</dbReference>